<protein>
    <submittedName>
        <fullName evidence="2">Uncharacterized protein</fullName>
    </submittedName>
</protein>
<feature type="region of interest" description="Disordered" evidence="1">
    <location>
        <begin position="1"/>
        <end position="38"/>
    </location>
</feature>
<comment type="caution">
    <text evidence="2">The sequence shown here is derived from an EMBL/GenBank/DDBJ whole genome shotgun (WGS) entry which is preliminary data.</text>
</comment>
<evidence type="ECO:0000313" key="3">
    <source>
        <dbReference type="Proteomes" id="UP001249851"/>
    </source>
</evidence>
<name>A0AAD9UY09_ACRCE</name>
<evidence type="ECO:0000256" key="1">
    <source>
        <dbReference type="SAM" id="MobiDB-lite"/>
    </source>
</evidence>
<dbReference type="EMBL" id="JARQWQ010000072">
    <property type="protein sequence ID" value="KAK2554056.1"/>
    <property type="molecule type" value="Genomic_DNA"/>
</dbReference>
<reference evidence="2" key="1">
    <citation type="journal article" date="2023" name="G3 (Bethesda)">
        <title>Whole genome assembly and annotation of the endangered Caribbean coral Acropora cervicornis.</title>
        <authorList>
            <person name="Selwyn J.D."/>
            <person name="Vollmer S.V."/>
        </authorList>
    </citation>
    <scope>NUCLEOTIDE SEQUENCE</scope>
    <source>
        <strain evidence="2">K2</strain>
    </source>
</reference>
<reference evidence="2" key="2">
    <citation type="journal article" date="2023" name="Science">
        <title>Genomic signatures of disease resistance in endangered staghorn corals.</title>
        <authorList>
            <person name="Vollmer S.V."/>
            <person name="Selwyn J.D."/>
            <person name="Despard B.A."/>
            <person name="Roesel C.L."/>
        </authorList>
    </citation>
    <scope>NUCLEOTIDE SEQUENCE</scope>
    <source>
        <strain evidence="2">K2</strain>
    </source>
</reference>
<accession>A0AAD9UY09</accession>
<dbReference type="AlphaFoldDB" id="A0AAD9UY09"/>
<keyword evidence="3" id="KW-1185">Reference proteome</keyword>
<sequence>MRKRAAEKLRETKRRNSTEDEENSDSTTPKKRTSHTSVTELLQRNIQRKASEQAEQQLNKKRELELCASKTISSNAASATARNEYGYVKYTC</sequence>
<feature type="compositionally biased region" description="Basic and acidic residues" evidence="1">
    <location>
        <begin position="1"/>
        <end position="18"/>
    </location>
</feature>
<dbReference type="Proteomes" id="UP001249851">
    <property type="component" value="Unassembled WGS sequence"/>
</dbReference>
<gene>
    <name evidence="2" type="ORF">P5673_024398</name>
</gene>
<organism evidence="2 3">
    <name type="scientific">Acropora cervicornis</name>
    <name type="common">Staghorn coral</name>
    <dbReference type="NCBI Taxonomy" id="6130"/>
    <lineage>
        <taxon>Eukaryota</taxon>
        <taxon>Metazoa</taxon>
        <taxon>Cnidaria</taxon>
        <taxon>Anthozoa</taxon>
        <taxon>Hexacorallia</taxon>
        <taxon>Scleractinia</taxon>
        <taxon>Astrocoeniina</taxon>
        <taxon>Acroporidae</taxon>
        <taxon>Acropora</taxon>
    </lineage>
</organism>
<evidence type="ECO:0000313" key="2">
    <source>
        <dbReference type="EMBL" id="KAK2554056.1"/>
    </source>
</evidence>
<proteinExistence type="predicted"/>